<dbReference type="Gene3D" id="1.10.10.60">
    <property type="entry name" value="Homeodomain-like"/>
    <property type="match status" value="2"/>
</dbReference>
<dbReference type="PROSITE" id="PS00041">
    <property type="entry name" value="HTH_ARAC_FAMILY_1"/>
    <property type="match status" value="1"/>
</dbReference>
<dbReference type="Pfam" id="PF12833">
    <property type="entry name" value="HTH_18"/>
    <property type="match status" value="1"/>
</dbReference>
<dbReference type="PANTHER" id="PTHR43280:SF28">
    <property type="entry name" value="HTH-TYPE TRANSCRIPTIONAL ACTIVATOR RHAS"/>
    <property type="match status" value="1"/>
</dbReference>
<dbReference type="Gene3D" id="2.60.120.10">
    <property type="entry name" value="Jelly Rolls"/>
    <property type="match status" value="1"/>
</dbReference>
<evidence type="ECO:0000256" key="3">
    <source>
        <dbReference type="ARBA" id="ARBA00023163"/>
    </source>
</evidence>
<sequence>MKTITSAEKGLISVQNRPFDYKVVSQPYMLPSDFPIDWLSNYIQGDDEITYLHFHNCLEIGYCLEGSGVFFVEDKILPYTQGDVSIILPNQLHLAQSLKGKVSRWHFCFIDPDALFSSDQVSSGFWDRVGPDTYSRFNNIVTPDDHAEVVWLTDHAMRELEKHSPGFESAVKGYIWTLLTLIGRQLLLQESSTAEAAAGGTDRRAMQQISKALEYISQHYMESVPIRRLADLCCLSVTHFRRVFHKSMGMAPLDYINNVRIQVAAALLCHSDSSILAISEEVGYATLSSFNRHFKRLMGEAPSQWRSKKR</sequence>
<dbReference type="InterPro" id="IPR037923">
    <property type="entry name" value="HTH-like"/>
</dbReference>
<dbReference type="InterPro" id="IPR018062">
    <property type="entry name" value="HTH_AraC-typ_CS"/>
</dbReference>
<evidence type="ECO:0000256" key="2">
    <source>
        <dbReference type="ARBA" id="ARBA00023125"/>
    </source>
</evidence>
<reference evidence="5 6" key="1">
    <citation type="submission" date="2020-08" db="EMBL/GenBank/DDBJ databases">
        <title>Genomic Encyclopedia of Type Strains, Phase III (KMG-III): the genomes of soil and plant-associated and newly described type strains.</title>
        <authorList>
            <person name="Whitman W."/>
        </authorList>
    </citation>
    <scope>NUCLEOTIDE SEQUENCE [LARGE SCALE GENOMIC DNA]</scope>
    <source>
        <strain evidence="5 6">CECT 5831</strain>
    </source>
</reference>
<name>A0A839TMH9_9BACL</name>
<organism evidence="5 6">
    <name type="scientific">Paenibacillus rhizosphaerae</name>
    <dbReference type="NCBI Taxonomy" id="297318"/>
    <lineage>
        <taxon>Bacteria</taxon>
        <taxon>Bacillati</taxon>
        <taxon>Bacillota</taxon>
        <taxon>Bacilli</taxon>
        <taxon>Bacillales</taxon>
        <taxon>Paenibacillaceae</taxon>
        <taxon>Paenibacillus</taxon>
    </lineage>
</organism>
<dbReference type="Pfam" id="PF02311">
    <property type="entry name" value="AraC_binding"/>
    <property type="match status" value="1"/>
</dbReference>
<dbReference type="SUPFAM" id="SSF51215">
    <property type="entry name" value="Regulatory protein AraC"/>
    <property type="match status" value="1"/>
</dbReference>
<evidence type="ECO:0000313" key="5">
    <source>
        <dbReference type="EMBL" id="MBB3127821.1"/>
    </source>
</evidence>
<dbReference type="GO" id="GO:0043565">
    <property type="term" value="F:sequence-specific DNA binding"/>
    <property type="evidence" value="ECO:0007669"/>
    <property type="project" value="InterPro"/>
</dbReference>
<evidence type="ECO:0000313" key="6">
    <source>
        <dbReference type="Proteomes" id="UP000517523"/>
    </source>
</evidence>
<dbReference type="InterPro" id="IPR018060">
    <property type="entry name" value="HTH_AraC"/>
</dbReference>
<dbReference type="GO" id="GO:0003700">
    <property type="term" value="F:DNA-binding transcription factor activity"/>
    <property type="evidence" value="ECO:0007669"/>
    <property type="project" value="InterPro"/>
</dbReference>
<evidence type="ECO:0000259" key="4">
    <source>
        <dbReference type="PROSITE" id="PS01124"/>
    </source>
</evidence>
<dbReference type="AlphaFoldDB" id="A0A839TMH9"/>
<dbReference type="SMART" id="SM00342">
    <property type="entry name" value="HTH_ARAC"/>
    <property type="match status" value="1"/>
</dbReference>
<feature type="domain" description="HTH araC/xylS-type" evidence="4">
    <location>
        <begin position="210"/>
        <end position="308"/>
    </location>
</feature>
<dbReference type="SUPFAM" id="SSF46689">
    <property type="entry name" value="Homeodomain-like"/>
    <property type="match status" value="2"/>
</dbReference>
<protein>
    <submittedName>
        <fullName evidence="5">AraC-like DNA-binding protein</fullName>
    </submittedName>
</protein>
<dbReference type="Proteomes" id="UP000517523">
    <property type="component" value="Unassembled WGS sequence"/>
</dbReference>
<keyword evidence="2 5" id="KW-0238">DNA-binding</keyword>
<comment type="caution">
    <text evidence="5">The sequence shown here is derived from an EMBL/GenBank/DDBJ whole genome shotgun (WGS) entry which is preliminary data.</text>
</comment>
<dbReference type="RefSeq" id="WP_221223910.1">
    <property type="nucleotide sequence ID" value="NZ_JACHXJ010000002.1"/>
</dbReference>
<proteinExistence type="predicted"/>
<dbReference type="EMBL" id="JACHXJ010000002">
    <property type="protein sequence ID" value="MBB3127821.1"/>
    <property type="molecule type" value="Genomic_DNA"/>
</dbReference>
<accession>A0A839TMH9</accession>
<dbReference type="PROSITE" id="PS01124">
    <property type="entry name" value="HTH_ARAC_FAMILY_2"/>
    <property type="match status" value="1"/>
</dbReference>
<dbReference type="PANTHER" id="PTHR43280">
    <property type="entry name" value="ARAC-FAMILY TRANSCRIPTIONAL REGULATOR"/>
    <property type="match status" value="1"/>
</dbReference>
<dbReference type="InterPro" id="IPR009057">
    <property type="entry name" value="Homeodomain-like_sf"/>
</dbReference>
<keyword evidence="1" id="KW-0805">Transcription regulation</keyword>
<evidence type="ECO:0000256" key="1">
    <source>
        <dbReference type="ARBA" id="ARBA00023015"/>
    </source>
</evidence>
<dbReference type="InterPro" id="IPR003313">
    <property type="entry name" value="AraC-bd"/>
</dbReference>
<gene>
    <name evidence="5" type="ORF">FHS19_002475</name>
</gene>
<dbReference type="InterPro" id="IPR014710">
    <property type="entry name" value="RmlC-like_jellyroll"/>
</dbReference>
<keyword evidence="3" id="KW-0804">Transcription</keyword>